<feature type="chain" id="PRO_5024973739" description="Integral membrane protein" evidence="2">
    <location>
        <begin position="28"/>
        <end position="299"/>
    </location>
</feature>
<sequence length="299" mass="31551">MSRRVRSALSAVLIALACLLSPPGVLAAWATYEIGDPARYEAVTAPLAVDPAVRDMIAEAVTAGIMREIHVGPPLQGPVRAFTNDAVRSFTQTDAYLAAWDEANRATHEAVLRALRGGGEGPVTLDVAPVTERVKQRLTHDHVPFAHHIPVEHTEVTVLSSETLERLRKGYRVLELSSFWLPSLAVALAVTGVLVAACRRRAVFATGLGTALGGSLLGIAVAVGRRLTLAGLPPGLSRAAAGAVYDTLTATLRTATWLLVVVGVAAALGAWLMGFHGQRRRAPAEPQPALAPEQTRAQA</sequence>
<evidence type="ECO:0000256" key="2">
    <source>
        <dbReference type="SAM" id="SignalP"/>
    </source>
</evidence>
<feature type="signal peptide" evidence="2">
    <location>
        <begin position="1"/>
        <end position="27"/>
    </location>
</feature>
<keyword evidence="1" id="KW-0472">Membrane</keyword>
<accession>A0A5N8W3Y6</accession>
<proteinExistence type="predicted"/>
<gene>
    <name evidence="3" type="ORF">FNH04_13410</name>
</gene>
<evidence type="ECO:0000313" key="4">
    <source>
        <dbReference type="Proteomes" id="UP000326979"/>
    </source>
</evidence>
<dbReference type="PROSITE" id="PS51257">
    <property type="entry name" value="PROKAR_LIPOPROTEIN"/>
    <property type="match status" value="1"/>
</dbReference>
<keyword evidence="1" id="KW-0812">Transmembrane</keyword>
<name>A0A5N8W3Y6_9ACTN</name>
<evidence type="ECO:0008006" key="5">
    <source>
        <dbReference type="Google" id="ProtNLM"/>
    </source>
</evidence>
<dbReference type="Proteomes" id="UP000326979">
    <property type="component" value="Unassembled WGS sequence"/>
</dbReference>
<evidence type="ECO:0000313" key="3">
    <source>
        <dbReference type="EMBL" id="MPY40865.1"/>
    </source>
</evidence>
<dbReference type="RefSeq" id="WP_322723003.1">
    <property type="nucleotide sequence ID" value="NZ_BAABEQ010000079.1"/>
</dbReference>
<comment type="caution">
    <text evidence="3">The sequence shown here is derived from an EMBL/GenBank/DDBJ whole genome shotgun (WGS) entry which is preliminary data.</text>
</comment>
<keyword evidence="2" id="KW-0732">Signal</keyword>
<reference evidence="3 4" key="1">
    <citation type="submission" date="2019-07" db="EMBL/GenBank/DDBJ databases">
        <title>New species of Amycolatopsis and Streptomyces.</title>
        <authorList>
            <person name="Duangmal K."/>
            <person name="Teo W.F.A."/>
            <person name="Lipun K."/>
        </authorList>
    </citation>
    <scope>NUCLEOTIDE SEQUENCE [LARGE SCALE GENOMIC DNA]</scope>
    <source>
        <strain evidence="3 4">TISTR 2346</strain>
    </source>
</reference>
<keyword evidence="1" id="KW-1133">Transmembrane helix</keyword>
<feature type="transmembrane region" description="Helical" evidence="1">
    <location>
        <begin position="255"/>
        <end position="275"/>
    </location>
</feature>
<feature type="transmembrane region" description="Helical" evidence="1">
    <location>
        <begin position="179"/>
        <end position="197"/>
    </location>
</feature>
<keyword evidence="4" id="KW-1185">Reference proteome</keyword>
<evidence type="ECO:0000256" key="1">
    <source>
        <dbReference type="SAM" id="Phobius"/>
    </source>
</evidence>
<dbReference type="AlphaFoldDB" id="A0A5N8W3Y6"/>
<organism evidence="3 4">
    <name type="scientific">Streptomyces phyllanthi</name>
    <dbReference type="NCBI Taxonomy" id="1803180"/>
    <lineage>
        <taxon>Bacteria</taxon>
        <taxon>Bacillati</taxon>
        <taxon>Actinomycetota</taxon>
        <taxon>Actinomycetes</taxon>
        <taxon>Kitasatosporales</taxon>
        <taxon>Streptomycetaceae</taxon>
        <taxon>Streptomyces</taxon>
    </lineage>
</organism>
<dbReference type="EMBL" id="VJZE01000071">
    <property type="protein sequence ID" value="MPY40865.1"/>
    <property type="molecule type" value="Genomic_DNA"/>
</dbReference>
<feature type="transmembrane region" description="Helical" evidence="1">
    <location>
        <begin position="204"/>
        <end position="224"/>
    </location>
</feature>
<protein>
    <recommendedName>
        <fullName evidence="5">Integral membrane protein</fullName>
    </recommendedName>
</protein>